<comment type="catalytic activity">
    <reaction evidence="7 15">
        <text>N-terminal L-lysyl-[protein] + L-leucyl-tRNA(Leu) = N-terminal L-leucyl-L-lysyl-[protein] + tRNA(Leu) + H(+)</text>
        <dbReference type="Rhea" id="RHEA:12340"/>
        <dbReference type="Rhea" id="RHEA-COMP:9613"/>
        <dbReference type="Rhea" id="RHEA-COMP:9622"/>
        <dbReference type="Rhea" id="RHEA-COMP:12670"/>
        <dbReference type="Rhea" id="RHEA-COMP:12671"/>
        <dbReference type="ChEBI" id="CHEBI:15378"/>
        <dbReference type="ChEBI" id="CHEBI:65249"/>
        <dbReference type="ChEBI" id="CHEBI:78442"/>
        <dbReference type="ChEBI" id="CHEBI:78494"/>
        <dbReference type="ChEBI" id="CHEBI:133043"/>
        <dbReference type="EC" id="2.3.2.6"/>
    </reaction>
</comment>
<evidence type="ECO:0000256" key="13">
    <source>
        <dbReference type="ARBA" id="ARBA00077165"/>
    </source>
</evidence>
<dbReference type="Gene3D" id="3.40.630.70">
    <property type="entry name" value="Leucyl/phenylalanyl-tRNA-protein transferase, C-terminal domain"/>
    <property type="match status" value="1"/>
</dbReference>
<comment type="function">
    <text evidence="8 15">Functions in the N-end rule pathway of protein degradation where it conjugates Leu, Phe and, less efficiently, Met from aminoacyl-tRNAs to the N-termini of proteins containing an N-terminal arginine or lysine.</text>
</comment>
<evidence type="ECO:0000256" key="7">
    <source>
        <dbReference type="ARBA" id="ARBA00051538"/>
    </source>
</evidence>
<evidence type="ECO:0000256" key="3">
    <source>
        <dbReference type="ARBA" id="ARBA00022679"/>
    </source>
</evidence>
<evidence type="ECO:0000256" key="5">
    <source>
        <dbReference type="ARBA" id="ARBA00050607"/>
    </source>
</evidence>
<gene>
    <name evidence="15" type="primary">aat</name>
    <name evidence="16" type="ORF">SAMN05444278_10620</name>
</gene>
<comment type="catalytic activity">
    <reaction evidence="5 15">
        <text>L-phenylalanyl-tRNA(Phe) + an N-terminal L-alpha-aminoacyl-[protein] = an N-terminal L-phenylalanyl-L-alpha-aminoacyl-[protein] + tRNA(Phe)</text>
        <dbReference type="Rhea" id="RHEA:43632"/>
        <dbReference type="Rhea" id="RHEA-COMP:9668"/>
        <dbReference type="Rhea" id="RHEA-COMP:9699"/>
        <dbReference type="Rhea" id="RHEA-COMP:10636"/>
        <dbReference type="Rhea" id="RHEA-COMP:10637"/>
        <dbReference type="ChEBI" id="CHEBI:78442"/>
        <dbReference type="ChEBI" id="CHEBI:78531"/>
        <dbReference type="ChEBI" id="CHEBI:78597"/>
        <dbReference type="ChEBI" id="CHEBI:83561"/>
        <dbReference type="EC" id="2.3.2.6"/>
    </reaction>
</comment>
<dbReference type="RefSeq" id="WP_073193139.1">
    <property type="nucleotide sequence ID" value="NZ_FQTW01000006.1"/>
</dbReference>
<dbReference type="InterPro" id="IPR016181">
    <property type="entry name" value="Acyl_CoA_acyltransferase"/>
</dbReference>
<evidence type="ECO:0000256" key="1">
    <source>
        <dbReference type="ARBA" id="ARBA00004496"/>
    </source>
</evidence>
<evidence type="ECO:0000256" key="12">
    <source>
        <dbReference type="ARBA" id="ARBA00077136"/>
    </source>
</evidence>
<proteinExistence type="inferred from homology"/>
<comment type="similarity">
    <text evidence="9 15">Belongs to the L/F-transferase family.</text>
</comment>
<dbReference type="GO" id="GO:0008914">
    <property type="term" value="F:leucyl-tRNA--protein transferase activity"/>
    <property type="evidence" value="ECO:0007669"/>
    <property type="project" value="UniProtKB-UniRule"/>
</dbReference>
<name>A0A1M4WIW6_9FLAO</name>
<dbReference type="FunFam" id="3.30.70.3550:FF:000001">
    <property type="entry name" value="Leucyl/phenylalanyl-tRNA--protein transferase"/>
    <property type="match status" value="1"/>
</dbReference>
<keyword evidence="4 15" id="KW-0012">Acyltransferase</keyword>
<evidence type="ECO:0000256" key="2">
    <source>
        <dbReference type="ARBA" id="ARBA00022490"/>
    </source>
</evidence>
<evidence type="ECO:0000256" key="11">
    <source>
        <dbReference type="ARBA" id="ARBA00074372"/>
    </source>
</evidence>
<dbReference type="Pfam" id="PF03588">
    <property type="entry name" value="Leu_Phe_trans"/>
    <property type="match status" value="1"/>
</dbReference>
<reference evidence="16 17" key="1">
    <citation type="submission" date="2016-11" db="EMBL/GenBank/DDBJ databases">
        <authorList>
            <person name="Jaros S."/>
            <person name="Januszkiewicz K."/>
            <person name="Wedrychowicz H."/>
        </authorList>
    </citation>
    <scope>NUCLEOTIDE SEQUENCE [LARGE SCALE GENOMIC DNA]</scope>
    <source>
        <strain evidence="16 17">DSM 25661</strain>
    </source>
</reference>
<evidence type="ECO:0000256" key="15">
    <source>
        <dbReference type="HAMAP-Rule" id="MF_00688"/>
    </source>
</evidence>
<keyword evidence="17" id="KW-1185">Reference proteome</keyword>
<accession>A0A1M4WIW6</accession>
<evidence type="ECO:0000256" key="8">
    <source>
        <dbReference type="ARBA" id="ARBA00054043"/>
    </source>
</evidence>
<dbReference type="STRING" id="1155689.SAMN05444278_10620"/>
<evidence type="ECO:0000256" key="9">
    <source>
        <dbReference type="ARBA" id="ARBA00061535"/>
    </source>
</evidence>
<dbReference type="Gene3D" id="3.30.70.3550">
    <property type="entry name" value="Leucyl/phenylalanyl-tRNA-protein transferase, N-terminal domain"/>
    <property type="match status" value="1"/>
</dbReference>
<keyword evidence="3 15" id="KW-0808">Transferase</keyword>
<dbReference type="OrthoDB" id="9790282at2"/>
<dbReference type="AlphaFoldDB" id="A0A1M4WIW6"/>
<sequence>MYLLDEHLWFPNPKLANEDGLLAVGGDLTAGRLLLAYQNGIFPWFSEGEPLLWWSPDLRMVLFPENLHISKSMKQLLKQNKFRVTYNQDFKSVISACAEQPRRGQEGTWITSDMIDAYLNLHDLGHAISVEVYSEHSLVGGLYGIYLKEKRIFCGESMFTRQSNASKYGFIKLVQQLAKEGVKLIDCQMHTAHLASLGAEEIPRETFLKYLNDK</sequence>
<dbReference type="PANTHER" id="PTHR30098">
    <property type="entry name" value="LEUCYL/PHENYLALANYL-TRNA--PROTEIN TRANSFERASE"/>
    <property type="match status" value="1"/>
</dbReference>
<evidence type="ECO:0000313" key="17">
    <source>
        <dbReference type="Proteomes" id="UP000184462"/>
    </source>
</evidence>
<evidence type="ECO:0000256" key="6">
    <source>
        <dbReference type="ARBA" id="ARBA00050652"/>
    </source>
</evidence>
<dbReference type="GO" id="GO:0005737">
    <property type="term" value="C:cytoplasm"/>
    <property type="evidence" value="ECO:0007669"/>
    <property type="project" value="UniProtKB-SubCell"/>
</dbReference>
<comment type="catalytic activity">
    <reaction evidence="6 15">
        <text>N-terminal L-arginyl-[protein] + L-leucyl-tRNA(Leu) = N-terminal L-leucyl-L-arginyl-[protein] + tRNA(Leu) + H(+)</text>
        <dbReference type="Rhea" id="RHEA:50416"/>
        <dbReference type="Rhea" id="RHEA-COMP:9613"/>
        <dbReference type="Rhea" id="RHEA-COMP:9622"/>
        <dbReference type="Rhea" id="RHEA-COMP:12672"/>
        <dbReference type="Rhea" id="RHEA-COMP:12673"/>
        <dbReference type="ChEBI" id="CHEBI:15378"/>
        <dbReference type="ChEBI" id="CHEBI:64719"/>
        <dbReference type="ChEBI" id="CHEBI:78442"/>
        <dbReference type="ChEBI" id="CHEBI:78494"/>
        <dbReference type="ChEBI" id="CHEBI:133044"/>
        <dbReference type="EC" id="2.3.2.6"/>
    </reaction>
</comment>
<dbReference type="SUPFAM" id="SSF55729">
    <property type="entry name" value="Acyl-CoA N-acyltransferases (Nat)"/>
    <property type="match status" value="1"/>
</dbReference>
<dbReference type="EC" id="2.3.2.6" evidence="10 15"/>
<dbReference type="HAMAP" id="MF_00688">
    <property type="entry name" value="Leu_Phe_trans"/>
    <property type="match status" value="1"/>
</dbReference>
<evidence type="ECO:0000256" key="4">
    <source>
        <dbReference type="ARBA" id="ARBA00023315"/>
    </source>
</evidence>
<dbReference type="PANTHER" id="PTHR30098:SF2">
    <property type="entry name" value="LEUCYL_PHENYLALANYL-TRNA--PROTEIN TRANSFERASE"/>
    <property type="match status" value="1"/>
</dbReference>
<dbReference type="NCBIfam" id="TIGR00667">
    <property type="entry name" value="aat"/>
    <property type="match status" value="1"/>
</dbReference>
<protein>
    <recommendedName>
        <fullName evidence="11 15">Leucyl/phenylalanyl-tRNA--protein transferase</fullName>
        <ecNumber evidence="10 15">2.3.2.6</ecNumber>
    </recommendedName>
    <alternativeName>
        <fullName evidence="12 15">L/F-transferase</fullName>
    </alternativeName>
    <alternativeName>
        <fullName evidence="13 15">Leucyltransferase</fullName>
    </alternativeName>
    <alternativeName>
        <fullName evidence="14 15">Phenyalanyltransferase</fullName>
    </alternativeName>
</protein>
<keyword evidence="2 15" id="KW-0963">Cytoplasm</keyword>
<dbReference type="FunFam" id="3.40.630.70:FF:000001">
    <property type="entry name" value="Leucyl/phenylalanyl-tRNA--protein transferase"/>
    <property type="match status" value="1"/>
</dbReference>
<dbReference type="GO" id="GO:0030163">
    <property type="term" value="P:protein catabolic process"/>
    <property type="evidence" value="ECO:0007669"/>
    <property type="project" value="UniProtKB-UniRule"/>
</dbReference>
<organism evidence="16 17">
    <name type="scientific">Psychroflexus salarius</name>
    <dbReference type="NCBI Taxonomy" id="1155689"/>
    <lineage>
        <taxon>Bacteria</taxon>
        <taxon>Pseudomonadati</taxon>
        <taxon>Bacteroidota</taxon>
        <taxon>Flavobacteriia</taxon>
        <taxon>Flavobacteriales</taxon>
        <taxon>Flavobacteriaceae</taxon>
        <taxon>Psychroflexus</taxon>
    </lineage>
</organism>
<comment type="subcellular location">
    <subcellularLocation>
        <location evidence="1 15">Cytoplasm</location>
    </subcellularLocation>
</comment>
<dbReference type="InterPro" id="IPR042221">
    <property type="entry name" value="Leu/Phe-tRNA_Trfase_N"/>
</dbReference>
<evidence type="ECO:0000256" key="10">
    <source>
        <dbReference type="ARBA" id="ARBA00066767"/>
    </source>
</evidence>
<dbReference type="EMBL" id="FQTW01000006">
    <property type="protein sequence ID" value="SHE81090.1"/>
    <property type="molecule type" value="Genomic_DNA"/>
</dbReference>
<dbReference type="Proteomes" id="UP000184462">
    <property type="component" value="Unassembled WGS sequence"/>
</dbReference>
<evidence type="ECO:0000256" key="14">
    <source>
        <dbReference type="ARBA" id="ARBA00083640"/>
    </source>
</evidence>
<dbReference type="InterPro" id="IPR004616">
    <property type="entry name" value="Leu/Phe-tRNA_Trfase"/>
</dbReference>
<dbReference type="InterPro" id="IPR042203">
    <property type="entry name" value="Leu/Phe-tRNA_Trfase_C"/>
</dbReference>
<evidence type="ECO:0000313" key="16">
    <source>
        <dbReference type="EMBL" id="SHE81090.1"/>
    </source>
</evidence>